<comment type="caution">
    <text evidence="4">The sequence shown here is derived from an EMBL/GenBank/DDBJ whole genome shotgun (WGS) entry which is preliminary data.</text>
</comment>
<protein>
    <submittedName>
        <fullName evidence="4">V-type ATP synthase subunit F</fullName>
    </submittedName>
</protein>
<dbReference type="Proteomes" id="UP000824238">
    <property type="component" value="Unassembled WGS sequence"/>
</dbReference>
<evidence type="ECO:0000313" key="4">
    <source>
        <dbReference type="EMBL" id="HIR55562.1"/>
    </source>
</evidence>
<dbReference type="Gene3D" id="3.40.50.10580">
    <property type="entry name" value="ATPase, V1 complex, subunit F"/>
    <property type="match status" value="1"/>
</dbReference>
<evidence type="ECO:0000256" key="1">
    <source>
        <dbReference type="ARBA" id="ARBA00010148"/>
    </source>
</evidence>
<dbReference type="GO" id="GO:0046961">
    <property type="term" value="F:proton-transporting ATPase activity, rotational mechanism"/>
    <property type="evidence" value="ECO:0007669"/>
    <property type="project" value="InterPro"/>
</dbReference>
<sequence length="102" mass="11019">MRCFCITDDPDVLTGMRLAGIEGLHASTKKDVDAAVSRVCADSGIAILIITEGCYALSRERLDELKLSAGRPLVNVIADSRGSVRARDYITRLINEAIGIKI</sequence>
<gene>
    <name evidence="4" type="ORF">IAD36_08225</name>
</gene>
<dbReference type="SUPFAM" id="SSF159468">
    <property type="entry name" value="AtpF-like"/>
    <property type="match status" value="1"/>
</dbReference>
<accession>A0A9D1DMK2</accession>
<organism evidence="4 5">
    <name type="scientific">Candidatus Scatomorpha intestinigallinarum</name>
    <dbReference type="NCBI Taxonomy" id="2840923"/>
    <lineage>
        <taxon>Bacteria</taxon>
        <taxon>Bacillati</taxon>
        <taxon>Bacillota</taxon>
        <taxon>Clostridia</taxon>
        <taxon>Eubacteriales</taxon>
        <taxon>Candidatus Scatomorpha</taxon>
    </lineage>
</organism>
<keyword evidence="3" id="KW-0406">Ion transport</keyword>
<dbReference type="EMBL" id="DVHH01000196">
    <property type="protein sequence ID" value="HIR55562.1"/>
    <property type="molecule type" value="Genomic_DNA"/>
</dbReference>
<name>A0A9D1DMK2_9FIRM</name>
<reference evidence="4" key="1">
    <citation type="submission" date="2020-10" db="EMBL/GenBank/DDBJ databases">
        <authorList>
            <person name="Gilroy R."/>
        </authorList>
    </citation>
    <scope>NUCLEOTIDE SEQUENCE</scope>
    <source>
        <strain evidence="4">ChiGjej3B3-7149</strain>
    </source>
</reference>
<keyword evidence="2" id="KW-0813">Transport</keyword>
<dbReference type="InterPro" id="IPR008218">
    <property type="entry name" value="ATPase_V1-cplx_f_g_su"/>
</dbReference>
<proteinExistence type="inferred from homology"/>
<evidence type="ECO:0000256" key="3">
    <source>
        <dbReference type="ARBA" id="ARBA00023065"/>
    </source>
</evidence>
<evidence type="ECO:0000313" key="5">
    <source>
        <dbReference type="Proteomes" id="UP000824238"/>
    </source>
</evidence>
<reference evidence="4" key="2">
    <citation type="journal article" date="2021" name="PeerJ">
        <title>Extensive microbial diversity within the chicken gut microbiome revealed by metagenomics and culture.</title>
        <authorList>
            <person name="Gilroy R."/>
            <person name="Ravi A."/>
            <person name="Getino M."/>
            <person name="Pursley I."/>
            <person name="Horton D.L."/>
            <person name="Alikhan N.F."/>
            <person name="Baker D."/>
            <person name="Gharbi K."/>
            <person name="Hall N."/>
            <person name="Watson M."/>
            <person name="Adriaenssens E.M."/>
            <person name="Foster-Nyarko E."/>
            <person name="Jarju S."/>
            <person name="Secka A."/>
            <person name="Antonio M."/>
            <person name="Oren A."/>
            <person name="Chaudhuri R.R."/>
            <person name="La Ragione R."/>
            <person name="Hildebrand F."/>
            <person name="Pallen M.J."/>
        </authorList>
    </citation>
    <scope>NUCLEOTIDE SEQUENCE</scope>
    <source>
        <strain evidence="4">ChiGjej3B3-7149</strain>
    </source>
</reference>
<dbReference type="Pfam" id="PF01990">
    <property type="entry name" value="ATP-synt_F"/>
    <property type="match status" value="1"/>
</dbReference>
<dbReference type="InterPro" id="IPR036906">
    <property type="entry name" value="ATPase_V1_fsu_sf"/>
</dbReference>
<evidence type="ECO:0000256" key="2">
    <source>
        <dbReference type="ARBA" id="ARBA00022448"/>
    </source>
</evidence>
<comment type="similarity">
    <text evidence="1">Belongs to the V-ATPase F subunit family.</text>
</comment>
<dbReference type="AlphaFoldDB" id="A0A9D1DMK2"/>